<keyword evidence="3" id="KW-0547">Nucleotide-binding</keyword>
<evidence type="ECO:0000256" key="2">
    <source>
        <dbReference type="ARBA" id="ARBA00022723"/>
    </source>
</evidence>
<evidence type="ECO:0000256" key="4">
    <source>
        <dbReference type="ARBA" id="ARBA00022842"/>
    </source>
</evidence>
<dbReference type="InterPro" id="IPR008225">
    <property type="entry name" value="F420-0_g-glutamyl_ligase"/>
</dbReference>
<accession>A0A8A3S2G1</accession>
<reference evidence="9" key="2">
    <citation type="submission" date="2019-02" db="EMBL/GenBank/DDBJ databases">
        <authorList>
            <person name="Chen S.-C."/>
            <person name="Chien H.-H."/>
            <person name="Lai M.-C."/>
        </authorList>
    </citation>
    <scope>NUCLEOTIDE SEQUENCE</scope>
    <source>
        <strain evidence="9">N2F9704</strain>
    </source>
</reference>
<evidence type="ECO:0000313" key="9">
    <source>
        <dbReference type="EMBL" id="QSZ66517.1"/>
    </source>
</evidence>
<dbReference type="GO" id="GO:0052618">
    <property type="term" value="F:coenzyme F420-0:L-glutamate ligase activity"/>
    <property type="evidence" value="ECO:0007669"/>
    <property type="project" value="UniProtKB-EC"/>
</dbReference>
<dbReference type="NCBIfam" id="NF009809">
    <property type="entry name" value="PRK13293.1"/>
    <property type="match status" value="1"/>
</dbReference>
<dbReference type="RefSeq" id="WP_265581861.1">
    <property type="nucleotide sequence ID" value="NZ_CP036172.1"/>
</dbReference>
<dbReference type="Gene3D" id="3.90.1660.10">
    <property type="entry name" value="CofE-like domain"/>
    <property type="match status" value="1"/>
</dbReference>
<proteinExistence type="predicted"/>
<keyword evidence="10" id="KW-1185">Reference proteome</keyword>
<evidence type="ECO:0000256" key="6">
    <source>
        <dbReference type="ARBA" id="ARBA00023134"/>
    </source>
</evidence>
<evidence type="ECO:0000256" key="7">
    <source>
        <dbReference type="ARBA" id="ARBA00023211"/>
    </source>
</evidence>
<dbReference type="GO" id="GO:0005525">
    <property type="term" value="F:GTP binding"/>
    <property type="evidence" value="ECO:0007669"/>
    <property type="project" value="UniProtKB-KW"/>
</dbReference>
<protein>
    <submittedName>
        <fullName evidence="9">Coenzyme F420-0:L-glutamate ligase</fullName>
        <ecNumber evidence="9">6.3.2.31</ecNumber>
    </submittedName>
</protein>
<reference evidence="9" key="1">
    <citation type="journal article" date="2001" name="Int. J. Syst. Evol. Microbiol.">
        <title>Methanofollis aquaemaris sp. nov., a methanogen isolated from an aquaculture fish pond.</title>
        <authorList>
            <person name="Lai M.C."/>
            <person name="Chen S.C."/>
        </authorList>
    </citation>
    <scope>NUCLEOTIDE SEQUENCE</scope>
    <source>
        <strain evidence="9">N2F9704</strain>
    </source>
</reference>
<evidence type="ECO:0000256" key="3">
    <source>
        <dbReference type="ARBA" id="ARBA00022741"/>
    </source>
</evidence>
<dbReference type="Pfam" id="PF01996">
    <property type="entry name" value="F420_ligase"/>
    <property type="match status" value="1"/>
</dbReference>
<dbReference type="EMBL" id="CP036172">
    <property type="protein sequence ID" value="QSZ66517.1"/>
    <property type="molecule type" value="Genomic_DNA"/>
</dbReference>
<gene>
    <name evidence="9" type="ORF">RJ40_02875</name>
</gene>
<name>A0A8A3S2G1_9EURY</name>
<organism evidence="9 10">
    <name type="scientific">Methanofollis aquaemaris</name>
    <dbReference type="NCBI Taxonomy" id="126734"/>
    <lineage>
        <taxon>Archaea</taxon>
        <taxon>Methanobacteriati</taxon>
        <taxon>Methanobacteriota</taxon>
        <taxon>Stenosarchaea group</taxon>
        <taxon>Methanomicrobia</taxon>
        <taxon>Methanomicrobiales</taxon>
        <taxon>Methanomicrobiaceae</taxon>
        <taxon>Methanofollis</taxon>
    </lineage>
</organism>
<keyword evidence="4" id="KW-0460">Magnesium</keyword>
<dbReference type="GO" id="GO:0046872">
    <property type="term" value="F:metal ion binding"/>
    <property type="evidence" value="ECO:0007669"/>
    <property type="project" value="UniProtKB-KW"/>
</dbReference>
<feature type="domain" description="Coenzyme F420:L-glutamate ligase-like" evidence="8">
    <location>
        <begin position="11"/>
        <end position="220"/>
    </location>
</feature>
<evidence type="ECO:0000256" key="1">
    <source>
        <dbReference type="ARBA" id="ARBA00022598"/>
    </source>
</evidence>
<dbReference type="PANTHER" id="PTHR47917:SF1">
    <property type="entry name" value="COENZYME F420:L-GLUTAMATE LIGASE"/>
    <property type="match status" value="1"/>
</dbReference>
<keyword evidence="2" id="KW-0479">Metal-binding</keyword>
<dbReference type="SUPFAM" id="SSF144010">
    <property type="entry name" value="CofE-like"/>
    <property type="match status" value="1"/>
</dbReference>
<sequence>MHIEVIPVEGLPLIHQGDDLAEMICKLVAFEDGDVLCLASSVYSKAHGHTRLLDEIVPSANAERIAQKTHEDPRFVQAVLDDTTDVILEDPFILSETVTGHVGVRAGLDHSNVEDGMVVRLPPDPMTAAAGLRDALRVVCGKEIRVIITDTCGRSFRRGQAGVAIGWSGMTAIRDFRGDHDLFGHTLEITEEAVVDEVAGFSNFVMGESNNGIPAVVFRNCPQWNGHDDLHFRRDEDIIRQALGKN</sequence>
<dbReference type="PANTHER" id="PTHR47917">
    <property type="match status" value="1"/>
</dbReference>
<dbReference type="Gene3D" id="3.30.1330.100">
    <property type="entry name" value="CofE-like"/>
    <property type="match status" value="1"/>
</dbReference>
<keyword evidence="5" id="KW-0630">Potassium</keyword>
<keyword evidence="1 9" id="KW-0436">Ligase</keyword>
<keyword evidence="7" id="KW-0464">Manganese</keyword>
<keyword evidence="6" id="KW-0342">GTP-binding</keyword>
<dbReference type="Proteomes" id="UP001042704">
    <property type="component" value="Chromosome"/>
</dbReference>
<dbReference type="GeneID" id="76423274"/>
<evidence type="ECO:0000259" key="8">
    <source>
        <dbReference type="Pfam" id="PF01996"/>
    </source>
</evidence>
<dbReference type="KEGG" id="maqe:RJ40_02875"/>
<dbReference type="AlphaFoldDB" id="A0A8A3S2G1"/>
<evidence type="ECO:0000256" key="5">
    <source>
        <dbReference type="ARBA" id="ARBA00022958"/>
    </source>
</evidence>
<evidence type="ECO:0000313" key="10">
    <source>
        <dbReference type="Proteomes" id="UP001042704"/>
    </source>
</evidence>
<dbReference type="InterPro" id="IPR002847">
    <property type="entry name" value="F420-0_gamma-glut_ligase-dom"/>
</dbReference>
<dbReference type="NCBIfam" id="TIGR01916">
    <property type="entry name" value="F420_cofE"/>
    <property type="match status" value="1"/>
</dbReference>
<dbReference type="EC" id="6.3.2.31" evidence="9"/>